<dbReference type="InterPro" id="IPR050330">
    <property type="entry name" value="Bact_OuterMem_StrucFunc"/>
</dbReference>
<feature type="domain" description="OmpA-like" evidence="4">
    <location>
        <begin position="99"/>
        <end position="224"/>
    </location>
</feature>
<dbReference type="SUPFAM" id="SSF56935">
    <property type="entry name" value="Porins"/>
    <property type="match status" value="1"/>
</dbReference>
<keyword evidence="5" id="KW-0966">Cell projection</keyword>
<dbReference type="PROSITE" id="PS51123">
    <property type="entry name" value="OMPA_2"/>
    <property type="match status" value="1"/>
</dbReference>
<dbReference type="PANTHER" id="PTHR30329:SF21">
    <property type="entry name" value="LIPOPROTEIN YIAD-RELATED"/>
    <property type="match status" value="1"/>
</dbReference>
<evidence type="ECO:0000256" key="3">
    <source>
        <dbReference type="SAM" id="SignalP"/>
    </source>
</evidence>
<keyword evidence="5" id="KW-0969">Cilium</keyword>
<dbReference type="Proteomes" id="UP000199409">
    <property type="component" value="Unassembled WGS sequence"/>
</dbReference>
<reference evidence="5 6" key="1">
    <citation type="submission" date="2016-10" db="EMBL/GenBank/DDBJ databases">
        <authorList>
            <person name="de Groot N.N."/>
        </authorList>
    </citation>
    <scope>NUCLEOTIDE SEQUENCE [LARGE SCALE GENOMIC DNA]</scope>
    <source>
        <strain evidence="5 6">DSM 7343</strain>
    </source>
</reference>
<feature type="region of interest" description="Disordered" evidence="2">
    <location>
        <begin position="192"/>
        <end position="212"/>
    </location>
</feature>
<dbReference type="STRING" id="37625.SAMN05660420_02947"/>
<evidence type="ECO:0000313" key="6">
    <source>
        <dbReference type="Proteomes" id="UP000199409"/>
    </source>
</evidence>
<name>A0A1H4DH42_9BACT</name>
<proteinExistence type="predicted"/>
<feature type="chain" id="PRO_5011759710" evidence="3">
    <location>
        <begin position="24"/>
        <end position="1393"/>
    </location>
</feature>
<dbReference type="CDD" id="cd07185">
    <property type="entry name" value="OmpA_C-like"/>
    <property type="match status" value="1"/>
</dbReference>
<dbReference type="Pfam" id="PF00691">
    <property type="entry name" value="OmpA"/>
    <property type="match status" value="1"/>
</dbReference>
<protein>
    <submittedName>
        <fullName evidence="5">Flagellar motor protein MotB</fullName>
    </submittedName>
</protein>
<evidence type="ECO:0000313" key="5">
    <source>
        <dbReference type="EMBL" id="SEA71826.1"/>
    </source>
</evidence>
<dbReference type="SUPFAM" id="SSF103088">
    <property type="entry name" value="OmpA-like"/>
    <property type="match status" value="1"/>
</dbReference>
<evidence type="ECO:0000256" key="2">
    <source>
        <dbReference type="SAM" id="MobiDB-lite"/>
    </source>
</evidence>
<dbReference type="OrthoDB" id="9773411at2"/>
<dbReference type="PANTHER" id="PTHR30329">
    <property type="entry name" value="STATOR ELEMENT OF FLAGELLAR MOTOR COMPLEX"/>
    <property type="match status" value="1"/>
</dbReference>
<keyword evidence="3" id="KW-0732">Signal</keyword>
<accession>A0A1H4DH42</accession>
<gene>
    <name evidence="5" type="ORF">SAMN05660420_02947</name>
</gene>
<dbReference type="InterPro" id="IPR036737">
    <property type="entry name" value="OmpA-like_sf"/>
</dbReference>
<dbReference type="InterPro" id="IPR006665">
    <property type="entry name" value="OmpA-like"/>
</dbReference>
<dbReference type="GO" id="GO:0016020">
    <property type="term" value="C:membrane"/>
    <property type="evidence" value="ECO:0007669"/>
    <property type="project" value="UniProtKB-UniRule"/>
</dbReference>
<keyword evidence="6" id="KW-1185">Reference proteome</keyword>
<evidence type="ECO:0000256" key="1">
    <source>
        <dbReference type="PROSITE-ProRule" id="PRU00473"/>
    </source>
</evidence>
<dbReference type="RefSeq" id="WP_092350193.1">
    <property type="nucleotide sequence ID" value="NZ_FNQN01000010.1"/>
</dbReference>
<evidence type="ECO:0000259" key="4">
    <source>
        <dbReference type="PROSITE" id="PS51123"/>
    </source>
</evidence>
<organism evidence="5 6">
    <name type="scientific">Desulfuromusa kysingii</name>
    <dbReference type="NCBI Taxonomy" id="37625"/>
    <lineage>
        <taxon>Bacteria</taxon>
        <taxon>Pseudomonadati</taxon>
        <taxon>Thermodesulfobacteriota</taxon>
        <taxon>Desulfuromonadia</taxon>
        <taxon>Desulfuromonadales</taxon>
        <taxon>Geopsychrobacteraceae</taxon>
        <taxon>Desulfuromusa</taxon>
    </lineage>
</organism>
<dbReference type="EMBL" id="FNQN01000010">
    <property type="protein sequence ID" value="SEA71826.1"/>
    <property type="molecule type" value="Genomic_DNA"/>
</dbReference>
<dbReference type="Gene3D" id="3.30.1330.60">
    <property type="entry name" value="OmpA-like domain"/>
    <property type="match status" value="1"/>
</dbReference>
<feature type="signal peptide" evidence="3">
    <location>
        <begin position="1"/>
        <end position="23"/>
    </location>
</feature>
<sequence>MKNLTISALVIVLLGLGYSSAVAANYCQEDGSCSPCDGDGSCLSVNGKRIDSGASLGARHNPPANSERQLDESTWELSPYQQETVSQVEEVPVTINRTELKQVIDSSVAPKFGYGKSFLTPSLQADLKQLAAQLAGKQNLRLRIVGHTDPDRLSRKSAAIYGDNFGLGQARADATAEYLAALLNLEKEQIETSSRGPLEPIAPNDKGEGQARNRRVEIFVSYDDPVIVATDTTVTTTKETPVEQSPLRACSEVLSSRTAATAAPFRISIDGVPLADTGTIDPDIQRCTDVALEKADIQIHYDDLESTPWLNVSATPNSAVRQEKVTFTAYSNYDHWIQRREVRIFAPQDSTQSTPLQVLPITSPGQVEWFPGDQVPNDIRYVLRVYDEQGQFDETAPKALRIDHRAEPQKNQGSGPREELIGYGENSLQIHNIPVHGGAVTVNGSDLPPDSLVSVMGQRVPVAANGRFATRQILPAGPHVVTVEVENQQGQLNFARNLYVPDQDWFYIGIADLIAGENRTSGPASLVTTDDQHYENDLYIDGRLAFYLKGKIKGEWLLTAAADTQEQPFEHLFSNFDSKDPEYLLRRLDPDLYYPVYGDDSTTVEDAPTSGKFYVKVAKGDSHVMWGNFQTRWTGSDFANINRGMYGANAHWESPQQTSYGEKRAKVDLFAGDPGTLGARDEFRGTGGSLYYLRHLDITTGSDNVWVEIRDKDSGLVLETNQLTAGQDYEVNSLQGRLLLTSPLPSTADDSQLVRSGSLSGHPVYLVATYEYTPGVSEADNMTVGGRATAWGNDHLNIGVTGYKQGDDDTDQTLGEVDATLRYAAGTYVKAEVARSDGSGSGNNSSLTGGFEFETETAVDTEAMAKRVEAGIDFAEVSDQVGHAHVYWQDREEGFSGPGQIAAEDIEQLGAAISAEITDSFSVETRADMKEADTQDSVAASMTGIYQLNQRWSLSGGVRYDDLDNRVANSSSTLSENGSRTDLAGQVNYTPAATADHPDWSAYGFVQGTIKTTESRENNDRFGVGGRYKLFDPLQITGEVSGGDGGLGGLIGADWRVNERSQLYMNYTLDTDRTDDLSRGRQGQFTSGGKTRYTDSLSVYVEERLQHGDGPSGLIHSFGLDLAASDAWNFGFKAENGDLSDADIEDLERTAFSFSAGYAKEKTRYAGNLEWRKDDGTTSGKRTTWLMRNNVGYQTTEDWRFLGKLNFSFADSDQGDTYNADFVEAVLGYAYRPVANDKLNTLFKYTYFYDLPSSSALTSSETLADYAQKSHVFSIDAIYDLTPWISIGGKYGYRRSEIRENRVDGSWYSSNAHLGVVRTDLHFTHNWDALLEARLLKVTAAEDQRAGFLAAIYRHINKNIKFGVGYNFTDFSDDLTDLDYDSKGWFINLIGKL</sequence>
<keyword evidence="1" id="KW-0472">Membrane</keyword>
<keyword evidence="5" id="KW-0282">Flagellum</keyword>